<dbReference type="CDD" id="cd01879">
    <property type="entry name" value="FeoB"/>
    <property type="match status" value="1"/>
</dbReference>
<reference evidence="19 20" key="1">
    <citation type="submission" date="2015-09" db="EMBL/GenBank/DDBJ databases">
        <authorList>
            <consortium name="Pathogen Informatics"/>
        </authorList>
    </citation>
    <scope>NUCLEOTIDE SEQUENCE [LARGE SCALE GENOMIC DNA]</scope>
    <source>
        <strain evidence="19 20">2789STDY5608828</strain>
    </source>
</reference>
<feature type="transmembrane region" description="Helical" evidence="17">
    <location>
        <begin position="341"/>
        <end position="362"/>
    </location>
</feature>
<evidence type="ECO:0000256" key="3">
    <source>
        <dbReference type="ARBA" id="ARBA00022448"/>
    </source>
</evidence>
<keyword evidence="3 17" id="KW-0813">Transport</keyword>
<evidence type="ECO:0000256" key="2">
    <source>
        <dbReference type="ARBA" id="ARBA00004429"/>
    </source>
</evidence>
<accession>A0A174BJM5</accession>
<dbReference type="GO" id="GO:0005525">
    <property type="term" value="F:GTP binding"/>
    <property type="evidence" value="ECO:0007669"/>
    <property type="project" value="UniProtKB-KW"/>
</dbReference>
<feature type="transmembrane region" description="Helical" evidence="17">
    <location>
        <begin position="229"/>
        <end position="255"/>
    </location>
</feature>
<dbReference type="GO" id="GO:0005886">
    <property type="term" value="C:plasma membrane"/>
    <property type="evidence" value="ECO:0007669"/>
    <property type="project" value="UniProtKB-SubCell"/>
</dbReference>
<feature type="transmembrane region" description="Helical" evidence="17">
    <location>
        <begin position="374"/>
        <end position="400"/>
    </location>
</feature>
<keyword evidence="4" id="KW-1003">Cell membrane</keyword>
<keyword evidence="20" id="KW-1185">Reference proteome</keyword>
<dbReference type="InterPro" id="IPR003373">
    <property type="entry name" value="Fe2_transport_prot-B"/>
</dbReference>
<organism evidence="19 20">
    <name type="scientific">Mitsuokella jalaludinii</name>
    <dbReference type="NCBI Taxonomy" id="187979"/>
    <lineage>
        <taxon>Bacteria</taxon>
        <taxon>Bacillati</taxon>
        <taxon>Bacillota</taxon>
        <taxon>Negativicutes</taxon>
        <taxon>Selenomonadales</taxon>
        <taxon>Selenomonadaceae</taxon>
        <taxon>Mitsuokella</taxon>
    </lineage>
</organism>
<keyword evidence="16" id="KW-0479">Metal-binding</keyword>
<sequence>MSTLAVALTGNPNTGKSTIFNELTGARQKIGNWPGVTVDKKVGYTRYKDRAISIVDLPGTYSVNARSPEEKIVIDYLMNNKLDLVMDVVDSSNIERNLFLTVQLLEQGIPLLIDLNMQDDAKRRGIKIDTKKLEEAIGMPVVETVGRSSKSTKKLLDVFTSTVMSKYHVSPQVQEHIDKVQAIQASSRSESEKEEAIIEARYALIDKIMAQAVDTGNVGQSMSEKIDHFLANGVLALPIFLLILYAVFQITFTWIGQPIADFLDDAINTQFVGFMEDFLTDAGVADWMVSLVCDGIISGVGAVLTFVPLIFVLFFCLSFLDGTGYMARIAFIMDPIMRRCGLTGKGVMPLMMGFGCGVPAIMGARALDSEKDRMVSILVTPFLTCGAKLPIMALFAAMFFPDNAANVVFAMYVIGMVMAIVVAKGLGSTVFKSKGSTFLLELPPYRMPDMKTVLLETWDKGKGYLIKAGTIIFAASVLLWVMTNYNFSGPAEIEDSILATIGGWMSHLFVFQGFDTWEAGAAVLSGIMAKETVVATIGILYGAGDVSTEAEDAADTASTMMQTGMATAFTSLSAFSFMVFSQLYTPCVTALGTIKKEAGGWKWVAFSAFYMFAIAWLVSLLVYQIGAMLGFA</sequence>
<comment type="function">
    <text evidence="1 17">Probable transporter of a GTP-driven Fe(2+) uptake system.</text>
</comment>
<dbReference type="RefSeq" id="WP_055162500.1">
    <property type="nucleotide sequence ID" value="NZ_CABIWZ010000019.1"/>
</dbReference>
<keyword evidence="10 17" id="KW-0408">Iron</keyword>
<dbReference type="STRING" id="187979.ERS852385_01901"/>
<dbReference type="Pfam" id="PF07664">
    <property type="entry name" value="FeoB_C"/>
    <property type="match status" value="1"/>
</dbReference>
<feature type="binding site" evidence="16">
    <location>
        <position position="24"/>
    </location>
    <ligand>
        <name>Mg(2+)</name>
        <dbReference type="ChEBI" id="CHEBI:18420"/>
        <label>2</label>
    </ligand>
</feature>
<dbReference type="InterPro" id="IPR030389">
    <property type="entry name" value="G_FEOB_dom"/>
</dbReference>
<feature type="binding site" evidence="15">
    <location>
        <begin position="116"/>
        <end position="119"/>
    </location>
    <ligand>
        <name>GTP</name>
        <dbReference type="ChEBI" id="CHEBI:37565"/>
        <label>4</label>
    </ligand>
</feature>
<gene>
    <name evidence="19" type="primary">feoB_2</name>
    <name evidence="19" type="ORF">ERS852385_01901</name>
</gene>
<evidence type="ECO:0000259" key="18">
    <source>
        <dbReference type="PROSITE" id="PS51711"/>
    </source>
</evidence>
<keyword evidence="12 15" id="KW-0342">GTP-binding</keyword>
<evidence type="ECO:0000256" key="17">
    <source>
        <dbReference type="RuleBase" id="RU362098"/>
    </source>
</evidence>
<dbReference type="Proteomes" id="UP000095546">
    <property type="component" value="Unassembled WGS sequence"/>
</dbReference>
<dbReference type="NCBIfam" id="TIGR00437">
    <property type="entry name" value="feoB"/>
    <property type="match status" value="1"/>
</dbReference>
<dbReference type="PRINTS" id="PR00326">
    <property type="entry name" value="GTP1OBG"/>
</dbReference>
<feature type="binding site" evidence="16">
    <location>
        <position position="25"/>
    </location>
    <ligand>
        <name>Mg(2+)</name>
        <dbReference type="ChEBI" id="CHEBI:18420"/>
        <label>2</label>
    </ligand>
</feature>
<dbReference type="SUPFAM" id="SSF52540">
    <property type="entry name" value="P-loop containing nucleoside triphosphate hydrolases"/>
    <property type="match status" value="1"/>
</dbReference>
<dbReference type="FunFam" id="3.40.50.300:FF:000426">
    <property type="entry name" value="Ferrous iron transport protein B"/>
    <property type="match status" value="1"/>
</dbReference>
<feature type="transmembrane region" description="Helical" evidence="17">
    <location>
        <begin position="603"/>
        <end position="623"/>
    </location>
</feature>
<evidence type="ECO:0000256" key="16">
    <source>
        <dbReference type="PIRSR" id="PIRSR603373-2"/>
    </source>
</evidence>
<feature type="transmembrane region" description="Helical" evidence="17">
    <location>
        <begin position="296"/>
        <end position="320"/>
    </location>
</feature>
<evidence type="ECO:0000256" key="4">
    <source>
        <dbReference type="ARBA" id="ARBA00022475"/>
    </source>
</evidence>
<keyword evidence="6" id="KW-0997">Cell inner membrane</keyword>
<dbReference type="PROSITE" id="PS51711">
    <property type="entry name" value="G_FEOB"/>
    <property type="match status" value="1"/>
</dbReference>
<feature type="domain" description="FeoB-type G" evidence="18">
    <location>
        <begin position="3"/>
        <end position="165"/>
    </location>
</feature>
<keyword evidence="9 17" id="KW-1133">Transmembrane helix</keyword>
<feature type="binding site" evidence="15">
    <location>
        <begin position="56"/>
        <end position="59"/>
    </location>
    <ligand>
        <name>GTP</name>
        <dbReference type="ChEBI" id="CHEBI:37565"/>
        <label>3</label>
    </ligand>
</feature>
<evidence type="ECO:0000256" key="7">
    <source>
        <dbReference type="ARBA" id="ARBA00022692"/>
    </source>
</evidence>
<dbReference type="Gene3D" id="3.40.50.300">
    <property type="entry name" value="P-loop containing nucleotide triphosphate hydrolases"/>
    <property type="match status" value="1"/>
</dbReference>
<evidence type="ECO:0000256" key="9">
    <source>
        <dbReference type="ARBA" id="ARBA00022989"/>
    </source>
</evidence>
<evidence type="ECO:0000313" key="20">
    <source>
        <dbReference type="Proteomes" id="UP000095546"/>
    </source>
</evidence>
<dbReference type="OrthoDB" id="9809127at2"/>
<dbReference type="InterPro" id="IPR050860">
    <property type="entry name" value="FeoB_GTPase"/>
</dbReference>
<evidence type="ECO:0000256" key="5">
    <source>
        <dbReference type="ARBA" id="ARBA00022496"/>
    </source>
</evidence>
<evidence type="ECO:0000256" key="12">
    <source>
        <dbReference type="ARBA" id="ARBA00023134"/>
    </source>
</evidence>
<dbReference type="PANTHER" id="PTHR43185:SF1">
    <property type="entry name" value="FE(2+) TRANSPORTER FEOB"/>
    <property type="match status" value="1"/>
</dbReference>
<feature type="transmembrane region" description="Helical" evidence="17">
    <location>
        <begin position="407"/>
        <end position="426"/>
    </location>
</feature>
<proteinExistence type="inferred from homology"/>
<evidence type="ECO:0000256" key="8">
    <source>
        <dbReference type="ARBA" id="ARBA00022741"/>
    </source>
</evidence>
<name>A0A174BJM5_9FIRM</name>
<dbReference type="InterPro" id="IPR027417">
    <property type="entry name" value="P-loop_NTPase"/>
</dbReference>
<dbReference type="eggNOG" id="COG0370">
    <property type="taxonomic scope" value="Bacteria"/>
</dbReference>
<keyword evidence="8 15" id="KW-0547">Nucleotide-binding</keyword>
<keyword evidence="11" id="KW-0406">Ion transport</keyword>
<dbReference type="AlphaFoldDB" id="A0A174BJM5"/>
<feature type="transmembrane region" description="Helical" evidence="17">
    <location>
        <begin position="464"/>
        <end position="485"/>
    </location>
</feature>
<evidence type="ECO:0000256" key="6">
    <source>
        <dbReference type="ARBA" id="ARBA00022519"/>
    </source>
</evidence>
<evidence type="ECO:0000256" key="1">
    <source>
        <dbReference type="ARBA" id="ARBA00003926"/>
    </source>
</evidence>
<feature type="transmembrane region" description="Helical" evidence="17">
    <location>
        <begin position="564"/>
        <end position="583"/>
    </location>
</feature>
<keyword evidence="5 17" id="KW-0410">Iron transport</keyword>
<keyword evidence="16" id="KW-0460">Magnesium</keyword>
<evidence type="ECO:0000313" key="19">
    <source>
        <dbReference type="EMBL" id="CUO00419.1"/>
    </source>
</evidence>
<evidence type="ECO:0000256" key="15">
    <source>
        <dbReference type="PIRSR" id="PIRSR603373-1"/>
    </source>
</evidence>
<keyword evidence="7 17" id="KW-0812">Transmembrane</keyword>
<feature type="binding site" evidence="16">
    <location>
        <position position="21"/>
    </location>
    <ligand>
        <name>Mg(2+)</name>
        <dbReference type="ChEBI" id="CHEBI:18420"/>
        <label>2</label>
    </ligand>
</feature>
<keyword evidence="13 17" id="KW-0472">Membrane</keyword>
<dbReference type="GO" id="GO:0046872">
    <property type="term" value="F:metal ion binding"/>
    <property type="evidence" value="ECO:0007669"/>
    <property type="project" value="UniProtKB-KW"/>
</dbReference>
<comment type="subcellular location">
    <subcellularLocation>
        <location evidence="2">Cell inner membrane</location>
        <topology evidence="2">Multi-pass membrane protein</topology>
    </subcellularLocation>
    <subcellularLocation>
        <location evidence="17">Cell membrane</location>
        <topology evidence="17">Multi-pass membrane protein</topology>
    </subcellularLocation>
</comment>
<dbReference type="InterPro" id="IPR011642">
    <property type="entry name" value="Gate_dom"/>
</dbReference>
<dbReference type="InterPro" id="IPR006073">
    <property type="entry name" value="GTP-bd"/>
</dbReference>
<feature type="binding site" evidence="15">
    <location>
        <begin position="35"/>
        <end position="39"/>
    </location>
    <ligand>
        <name>GTP</name>
        <dbReference type="ChEBI" id="CHEBI:37565"/>
        <label>2</label>
    </ligand>
</feature>
<dbReference type="Pfam" id="PF07670">
    <property type="entry name" value="Gate"/>
    <property type="match status" value="2"/>
</dbReference>
<evidence type="ECO:0000256" key="10">
    <source>
        <dbReference type="ARBA" id="ARBA00023004"/>
    </source>
</evidence>
<dbReference type="PANTHER" id="PTHR43185">
    <property type="entry name" value="FERROUS IRON TRANSPORT PROTEIN B"/>
    <property type="match status" value="1"/>
</dbReference>
<comment type="similarity">
    <text evidence="17">Belongs to the TRAFAC class TrmE-Era-EngA-EngB-Septin-like GTPase superfamily. FeoB GTPase (TC 9.A.8) family.</text>
</comment>
<evidence type="ECO:0000256" key="11">
    <source>
        <dbReference type="ARBA" id="ARBA00023065"/>
    </source>
</evidence>
<feature type="binding site" evidence="15">
    <location>
        <begin position="10"/>
        <end position="17"/>
    </location>
    <ligand>
        <name>GTP</name>
        <dbReference type="ChEBI" id="CHEBI:37565"/>
        <label>1</label>
    </ligand>
</feature>
<protein>
    <recommendedName>
        <fullName evidence="14 17">Ferrous iron transport protein B</fullName>
    </recommendedName>
</protein>
<evidence type="ECO:0000256" key="13">
    <source>
        <dbReference type="ARBA" id="ARBA00023136"/>
    </source>
</evidence>
<dbReference type="EMBL" id="CYYU01000019">
    <property type="protein sequence ID" value="CUO00419.1"/>
    <property type="molecule type" value="Genomic_DNA"/>
</dbReference>
<dbReference type="InterPro" id="IPR011640">
    <property type="entry name" value="Fe2_transport_prot_B_C"/>
</dbReference>
<dbReference type="Pfam" id="PF02421">
    <property type="entry name" value="FeoB_N"/>
    <property type="match status" value="1"/>
</dbReference>
<evidence type="ECO:0000256" key="14">
    <source>
        <dbReference type="NCBIfam" id="TIGR00437"/>
    </source>
</evidence>
<dbReference type="GO" id="GO:0015093">
    <property type="term" value="F:ferrous iron transmembrane transporter activity"/>
    <property type="evidence" value="ECO:0007669"/>
    <property type="project" value="UniProtKB-UniRule"/>
</dbReference>